<sequence>MPAPVNSTDLRSLAGELLARASAEPSGRATHVFRASPRGLLSQVLLALAAERQLSEHENPGEAFLHVLIGRVRLSAGEDEWELGPDGHVVIPQRRHRLVALEDSVALLTIAKVP</sequence>
<comment type="caution">
    <text evidence="1">The sequence shown here is derived from an EMBL/GenBank/DDBJ whole genome shotgun (WGS) entry which is preliminary data.</text>
</comment>
<protein>
    <submittedName>
        <fullName evidence="1">LuxR family transcriptional regulator</fullName>
    </submittedName>
</protein>
<dbReference type="SUPFAM" id="SSF51182">
    <property type="entry name" value="RmlC-like cupins"/>
    <property type="match status" value="1"/>
</dbReference>
<proteinExistence type="predicted"/>
<dbReference type="InterPro" id="IPR014710">
    <property type="entry name" value="RmlC-like_jellyroll"/>
</dbReference>
<organism evidence="1 2">
    <name type="scientific">Allokutzneria oryzae</name>
    <dbReference type="NCBI Taxonomy" id="1378989"/>
    <lineage>
        <taxon>Bacteria</taxon>
        <taxon>Bacillati</taxon>
        <taxon>Actinomycetota</taxon>
        <taxon>Actinomycetes</taxon>
        <taxon>Pseudonocardiales</taxon>
        <taxon>Pseudonocardiaceae</taxon>
        <taxon>Allokutzneria</taxon>
    </lineage>
</organism>
<evidence type="ECO:0000313" key="1">
    <source>
        <dbReference type="EMBL" id="MFB9909644.1"/>
    </source>
</evidence>
<reference evidence="1 2" key="1">
    <citation type="submission" date="2024-09" db="EMBL/GenBank/DDBJ databases">
        <authorList>
            <person name="Sun Q."/>
            <person name="Mori K."/>
        </authorList>
    </citation>
    <scope>NUCLEOTIDE SEQUENCE [LARGE SCALE GENOMIC DNA]</scope>
    <source>
        <strain evidence="1 2">TBRC 7907</strain>
    </source>
</reference>
<gene>
    <name evidence="1" type="ORF">ACFFQA_37410</name>
</gene>
<evidence type="ECO:0000313" key="2">
    <source>
        <dbReference type="Proteomes" id="UP001589693"/>
    </source>
</evidence>
<dbReference type="Gene3D" id="2.60.120.10">
    <property type="entry name" value="Jelly Rolls"/>
    <property type="match status" value="1"/>
</dbReference>
<dbReference type="Proteomes" id="UP001589693">
    <property type="component" value="Unassembled WGS sequence"/>
</dbReference>
<name>A0ABV6ACL6_9PSEU</name>
<keyword evidence="2" id="KW-1185">Reference proteome</keyword>
<dbReference type="EMBL" id="JBHLZU010000037">
    <property type="protein sequence ID" value="MFB9909644.1"/>
    <property type="molecule type" value="Genomic_DNA"/>
</dbReference>
<accession>A0ABV6ACL6</accession>
<dbReference type="InterPro" id="IPR011051">
    <property type="entry name" value="RmlC_Cupin_sf"/>
</dbReference>
<dbReference type="RefSeq" id="WP_377862557.1">
    <property type="nucleotide sequence ID" value="NZ_JBHLZU010000037.1"/>
</dbReference>